<dbReference type="InterPro" id="IPR003593">
    <property type="entry name" value="AAA+_ATPase"/>
</dbReference>
<dbReference type="GO" id="GO:0016887">
    <property type="term" value="F:ATP hydrolysis activity"/>
    <property type="evidence" value="ECO:0007669"/>
    <property type="project" value="InterPro"/>
</dbReference>
<dbReference type="OrthoDB" id="9776556at2"/>
<dbReference type="InterPro" id="IPR017871">
    <property type="entry name" value="ABC_transporter-like_CS"/>
</dbReference>
<evidence type="ECO:0000256" key="1">
    <source>
        <dbReference type="ARBA" id="ARBA00005417"/>
    </source>
</evidence>
<dbReference type="STRING" id="322710.Avin_00480"/>
<evidence type="ECO:0000313" key="6">
    <source>
        <dbReference type="EMBL" id="ACO76315.1"/>
    </source>
</evidence>
<keyword evidence="3" id="KW-0547">Nucleotide-binding</keyword>
<keyword evidence="7" id="KW-1185">Reference proteome</keyword>
<dbReference type="SUPFAM" id="SSF52540">
    <property type="entry name" value="P-loop containing nucleoside triphosphate hydrolases"/>
    <property type="match status" value="1"/>
</dbReference>
<keyword evidence="4" id="KW-0067">ATP-binding</keyword>
<dbReference type="AlphaFoldDB" id="C1DFY8"/>
<dbReference type="HOGENOM" id="CLU_072513_0_0_6"/>
<evidence type="ECO:0000259" key="5">
    <source>
        <dbReference type="PROSITE" id="PS50893"/>
    </source>
</evidence>
<dbReference type="GeneID" id="88183525"/>
<dbReference type="Pfam" id="PF00005">
    <property type="entry name" value="ABC_tran"/>
    <property type="match status" value="1"/>
</dbReference>
<name>C1DFY8_AZOVD</name>
<organism evidence="6 7">
    <name type="scientific">Azotobacter vinelandii (strain DJ / ATCC BAA-1303)</name>
    <dbReference type="NCBI Taxonomy" id="322710"/>
    <lineage>
        <taxon>Bacteria</taxon>
        <taxon>Pseudomonadati</taxon>
        <taxon>Pseudomonadota</taxon>
        <taxon>Gammaproteobacteria</taxon>
        <taxon>Pseudomonadales</taxon>
        <taxon>Pseudomonadaceae</taxon>
        <taxon>Azotobacter</taxon>
    </lineage>
</organism>
<evidence type="ECO:0000256" key="3">
    <source>
        <dbReference type="ARBA" id="ARBA00022741"/>
    </source>
</evidence>
<keyword evidence="2" id="KW-0813">Transport</keyword>
<evidence type="ECO:0000313" key="7">
    <source>
        <dbReference type="Proteomes" id="UP000002424"/>
    </source>
</evidence>
<dbReference type="Gene3D" id="3.40.50.300">
    <property type="entry name" value="P-loop containing nucleotide triphosphate hydrolases"/>
    <property type="match status" value="1"/>
</dbReference>
<dbReference type="RefSeq" id="WP_012698743.1">
    <property type="nucleotide sequence ID" value="NC_012560.1"/>
</dbReference>
<dbReference type="GO" id="GO:0005524">
    <property type="term" value="F:ATP binding"/>
    <property type="evidence" value="ECO:0007669"/>
    <property type="project" value="UniProtKB-KW"/>
</dbReference>
<accession>C1DFY8</accession>
<dbReference type="EnsemblBacteria" id="ACO76315">
    <property type="protein sequence ID" value="ACO76315"/>
    <property type="gene ID" value="Avin_00480"/>
</dbReference>
<dbReference type="EMBL" id="CP001157">
    <property type="protein sequence ID" value="ACO76315.1"/>
    <property type="molecule type" value="Genomic_DNA"/>
</dbReference>
<evidence type="ECO:0000256" key="2">
    <source>
        <dbReference type="ARBA" id="ARBA00022448"/>
    </source>
</evidence>
<dbReference type="KEGG" id="avn:Avin_00480"/>
<dbReference type="InterPro" id="IPR003439">
    <property type="entry name" value="ABC_transporter-like_ATP-bd"/>
</dbReference>
<comment type="similarity">
    <text evidence="1">Belongs to the ABC transporter superfamily.</text>
</comment>
<reference evidence="6 7" key="1">
    <citation type="journal article" date="2009" name="J. Bacteriol.">
        <title>Genome sequence of Azotobacter vinelandii, an obligate aerobe specialized to support diverse anaerobic metabolic processes.</title>
        <authorList>
            <person name="Setubal J.C."/>
            <person name="dos Santos P."/>
            <person name="Goldman B.S."/>
            <person name="Ertesvag H."/>
            <person name="Espin G."/>
            <person name="Rubio L.M."/>
            <person name="Valla S."/>
            <person name="Almeida N.F."/>
            <person name="Balasubramanian D."/>
            <person name="Cromes L."/>
            <person name="Curatti L."/>
            <person name="Du Z."/>
            <person name="Godsy E."/>
            <person name="Goodner B."/>
            <person name="Hellner-Burris K."/>
            <person name="Hernandez J.A."/>
            <person name="Houmiel K."/>
            <person name="Imperial J."/>
            <person name="Kennedy C."/>
            <person name="Larson T.J."/>
            <person name="Latreille P."/>
            <person name="Ligon L.S."/>
            <person name="Lu J."/>
            <person name="Maerk M."/>
            <person name="Miller N.M."/>
            <person name="Norton S."/>
            <person name="O'Carroll I.P."/>
            <person name="Paulsen I."/>
            <person name="Raulfs E.C."/>
            <person name="Roemer R."/>
            <person name="Rosser J."/>
            <person name="Segura D."/>
            <person name="Slater S."/>
            <person name="Stricklin S.L."/>
            <person name="Studholme D.J."/>
            <person name="Sun J."/>
            <person name="Viana C.J."/>
            <person name="Wallin E."/>
            <person name="Wang B."/>
            <person name="Wheeler C."/>
            <person name="Zhu H."/>
            <person name="Dean D.R."/>
            <person name="Dixon R."/>
            <person name="Wood D."/>
        </authorList>
    </citation>
    <scope>NUCLEOTIDE SEQUENCE [LARGE SCALE GENOMIC DNA]</scope>
    <source>
        <strain evidence="7">DJ / ATCC BAA-1303</strain>
    </source>
</reference>
<dbReference type="InterPro" id="IPR027417">
    <property type="entry name" value="P-loop_NTPase"/>
</dbReference>
<gene>
    <name evidence="6" type="ordered locus">Avin_00480</name>
</gene>
<evidence type="ECO:0000256" key="4">
    <source>
        <dbReference type="ARBA" id="ARBA00022840"/>
    </source>
</evidence>
<dbReference type="PROSITE" id="PS50893">
    <property type="entry name" value="ABC_TRANSPORTER_2"/>
    <property type="match status" value="1"/>
</dbReference>
<feature type="domain" description="ABC transporter" evidence="5">
    <location>
        <begin position="69"/>
        <end position="303"/>
    </location>
</feature>
<dbReference type="eggNOG" id="COG1136">
    <property type="taxonomic scope" value="Bacteria"/>
</dbReference>
<dbReference type="PANTHER" id="PTHR43117">
    <property type="entry name" value="OSMOPROTECTANT IMPORT ATP-BINDING PROTEIN OSMV"/>
    <property type="match status" value="1"/>
</dbReference>
<dbReference type="SMART" id="SM00382">
    <property type="entry name" value="AAA"/>
    <property type="match status" value="1"/>
</dbReference>
<dbReference type="Proteomes" id="UP000002424">
    <property type="component" value="Chromosome"/>
</dbReference>
<dbReference type="PROSITE" id="PS00211">
    <property type="entry name" value="ABC_TRANSPORTER_1"/>
    <property type="match status" value="1"/>
</dbReference>
<dbReference type="PANTHER" id="PTHR43117:SF4">
    <property type="entry name" value="OSMOPROTECTANT IMPORT ATP-BINDING PROTEIN OSMV"/>
    <property type="match status" value="1"/>
</dbReference>
<protein>
    <submittedName>
        <fullName evidence="6">ABC transporter, ATP binding component</fullName>
    </submittedName>
</protein>
<sequence>MNPLLDDPSLGEFFRLNGLPQPQPHVRLDDYWQGLAWQQRDLGGWTLDSLADALVSFMAARNDPAGSPVRLCSLQILAGQAKDGTPETQDLNFLPGDVVCIVGPTGSGKSRLLADIECLAQGDTPSRRRVLVNGLEPDPEWRFSSEARLVAQITQNMNFVMDLCVGDFLCLHAESRRLDDPRAAADRVLAAAVDMAGEPFAAGTPLTQLSGGQSRALMIADAALLSPKPIVLIDEIENAGVDRNRALRLFVEKGKIVLLSTHDPLLALSGSRRLVIRNGAIAKVVEASPEDRRYAEELARLDRGMATLREAIRRGQAPAEVWPGLGF</sequence>
<proteinExistence type="inferred from homology"/>